<dbReference type="SMART" id="SM00347">
    <property type="entry name" value="HTH_MARR"/>
    <property type="match status" value="1"/>
</dbReference>
<keyword evidence="6" id="KW-1185">Reference proteome</keyword>
<dbReference type="RefSeq" id="WP_185681851.1">
    <property type="nucleotide sequence ID" value="NZ_JACLAU010000001.1"/>
</dbReference>
<dbReference type="PRINTS" id="PR00598">
    <property type="entry name" value="HTHMARR"/>
</dbReference>
<dbReference type="GO" id="GO:0003700">
    <property type="term" value="F:DNA-binding transcription factor activity"/>
    <property type="evidence" value="ECO:0007669"/>
    <property type="project" value="InterPro"/>
</dbReference>
<dbReference type="PANTHER" id="PTHR33164:SF64">
    <property type="entry name" value="TRANSCRIPTIONAL REGULATOR SLYA"/>
    <property type="match status" value="1"/>
</dbReference>
<keyword evidence="2" id="KW-0238">DNA-binding</keyword>
<dbReference type="SUPFAM" id="SSF46785">
    <property type="entry name" value="Winged helix' DNA-binding domain"/>
    <property type="match status" value="1"/>
</dbReference>
<dbReference type="Gene3D" id="1.10.10.10">
    <property type="entry name" value="Winged helix-like DNA-binding domain superfamily/Winged helix DNA-binding domain"/>
    <property type="match status" value="1"/>
</dbReference>
<dbReference type="GO" id="GO:0006950">
    <property type="term" value="P:response to stress"/>
    <property type="evidence" value="ECO:0007669"/>
    <property type="project" value="TreeGrafter"/>
</dbReference>
<dbReference type="InterPro" id="IPR000835">
    <property type="entry name" value="HTH_MarR-typ"/>
</dbReference>
<dbReference type="GO" id="GO:0003677">
    <property type="term" value="F:DNA binding"/>
    <property type="evidence" value="ECO:0007669"/>
    <property type="project" value="UniProtKB-KW"/>
</dbReference>
<dbReference type="Pfam" id="PF12802">
    <property type="entry name" value="MarR_2"/>
    <property type="match status" value="1"/>
</dbReference>
<evidence type="ECO:0000256" key="1">
    <source>
        <dbReference type="ARBA" id="ARBA00023015"/>
    </source>
</evidence>
<dbReference type="AlphaFoldDB" id="A0A7X1F4X0"/>
<evidence type="ECO:0000259" key="4">
    <source>
        <dbReference type="PROSITE" id="PS50995"/>
    </source>
</evidence>
<keyword evidence="3" id="KW-0804">Transcription</keyword>
<dbReference type="InterPro" id="IPR036388">
    <property type="entry name" value="WH-like_DNA-bd_sf"/>
</dbReference>
<dbReference type="PROSITE" id="PS50995">
    <property type="entry name" value="HTH_MARR_2"/>
    <property type="match status" value="1"/>
</dbReference>
<dbReference type="PANTHER" id="PTHR33164">
    <property type="entry name" value="TRANSCRIPTIONAL REGULATOR, MARR FAMILY"/>
    <property type="match status" value="1"/>
</dbReference>
<protein>
    <submittedName>
        <fullName evidence="5">MarR family transcriptional regulator</fullName>
    </submittedName>
</protein>
<dbReference type="InterPro" id="IPR039422">
    <property type="entry name" value="MarR/SlyA-like"/>
</dbReference>
<proteinExistence type="predicted"/>
<accession>A0A7X1F4X0</accession>
<gene>
    <name evidence="5" type="ORF">H7F49_01905</name>
</gene>
<name>A0A7X1F4X0_9SPHN</name>
<dbReference type="InterPro" id="IPR036390">
    <property type="entry name" value="WH_DNA-bd_sf"/>
</dbReference>
<evidence type="ECO:0000256" key="2">
    <source>
        <dbReference type="ARBA" id="ARBA00023125"/>
    </source>
</evidence>
<reference evidence="5 6" key="1">
    <citation type="submission" date="2020-08" db="EMBL/GenBank/DDBJ databases">
        <title>The genome sequence of Novosphingobium flavum 4Y4.</title>
        <authorList>
            <person name="Liu Y."/>
        </authorList>
    </citation>
    <scope>NUCLEOTIDE SEQUENCE [LARGE SCALE GENOMIC DNA]</scope>
    <source>
        <strain evidence="5 6">4Y4</strain>
    </source>
</reference>
<evidence type="ECO:0000256" key="3">
    <source>
        <dbReference type="ARBA" id="ARBA00023163"/>
    </source>
</evidence>
<dbReference type="Proteomes" id="UP000520156">
    <property type="component" value="Unassembled WGS sequence"/>
</dbReference>
<comment type="caution">
    <text evidence="5">The sequence shown here is derived from an EMBL/GenBank/DDBJ whole genome shotgun (WGS) entry which is preliminary data.</text>
</comment>
<feature type="domain" description="HTH marR-type" evidence="4">
    <location>
        <begin position="1"/>
        <end position="132"/>
    </location>
</feature>
<sequence>MDNLAFAFADIARLIRKRFDAERPGGLTGAQWRVLGAVVREPGLNQGQLAERLEVEPITVCRMIDRMQQHGLIERRSDPQDRRSRRLFAAPHAEQLLAQLVEPGEQLVARMTRGMDPADHQALSDLIRVVRTNLLDDMLFAPAEMVHG</sequence>
<keyword evidence="1" id="KW-0805">Transcription regulation</keyword>
<dbReference type="EMBL" id="JACLAU010000001">
    <property type="protein sequence ID" value="MBC2650457.1"/>
    <property type="molecule type" value="Genomic_DNA"/>
</dbReference>
<organism evidence="5 6">
    <name type="scientific">Novosphingobium aerophilum</name>
    <dbReference type="NCBI Taxonomy" id="2839843"/>
    <lineage>
        <taxon>Bacteria</taxon>
        <taxon>Pseudomonadati</taxon>
        <taxon>Pseudomonadota</taxon>
        <taxon>Alphaproteobacteria</taxon>
        <taxon>Sphingomonadales</taxon>
        <taxon>Sphingomonadaceae</taxon>
        <taxon>Novosphingobium</taxon>
    </lineage>
</organism>
<evidence type="ECO:0000313" key="5">
    <source>
        <dbReference type="EMBL" id="MBC2650457.1"/>
    </source>
</evidence>
<evidence type="ECO:0000313" key="6">
    <source>
        <dbReference type="Proteomes" id="UP000520156"/>
    </source>
</evidence>